<proteinExistence type="inferred from homology"/>
<feature type="domain" description="HAMP" evidence="6">
    <location>
        <begin position="229"/>
        <end position="281"/>
    </location>
</feature>
<comment type="similarity">
    <text evidence="2">Belongs to the methyl-accepting chemotaxis (MCP) protein family.</text>
</comment>
<evidence type="ECO:0000256" key="3">
    <source>
        <dbReference type="PROSITE-ProRule" id="PRU00284"/>
    </source>
</evidence>
<gene>
    <name evidence="7" type="ORF">SAMN04487977_103206</name>
</gene>
<dbReference type="Pfam" id="PF00015">
    <property type="entry name" value="MCPsignal"/>
    <property type="match status" value="1"/>
</dbReference>
<dbReference type="InterPro" id="IPR004089">
    <property type="entry name" value="MCPsignal_dom"/>
</dbReference>
<evidence type="ECO:0000256" key="4">
    <source>
        <dbReference type="SAM" id="Phobius"/>
    </source>
</evidence>
<keyword evidence="4" id="KW-0812">Transmembrane</keyword>
<dbReference type="PANTHER" id="PTHR32089">
    <property type="entry name" value="METHYL-ACCEPTING CHEMOTAXIS PROTEIN MCPB"/>
    <property type="match status" value="1"/>
</dbReference>
<dbReference type="AlphaFoldDB" id="A0A1H9ELT6"/>
<dbReference type="Gene3D" id="6.10.340.10">
    <property type="match status" value="1"/>
</dbReference>
<evidence type="ECO:0000259" key="5">
    <source>
        <dbReference type="PROSITE" id="PS50111"/>
    </source>
</evidence>
<dbReference type="InterPro" id="IPR003660">
    <property type="entry name" value="HAMP_dom"/>
</dbReference>
<evidence type="ECO:0000256" key="1">
    <source>
        <dbReference type="ARBA" id="ARBA00023224"/>
    </source>
</evidence>
<dbReference type="OrthoDB" id="319733at2"/>
<dbReference type="GO" id="GO:0007165">
    <property type="term" value="P:signal transduction"/>
    <property type="evidence" value="ECO:0007669"/>
    <property type="project" value="UniProtKB-KW"/>
</dbReference>
<dbReference type="PROSITE" id="PS50885">
    <property type="entry name" value="HAMP"/>
    <property type="match status" value="1"/>
</dbReference>
<reference evidence="7 8" key="1">
    <citation type="submission" date="2016-10" db="EMBL/GenBank/DDBJ databases">
        <authorList>
            <person name="de Groot N.N."/>
        </authorList>
    </citation>
    <scope>NUCLEOTIDE SEQUENCE [LARGE SCALE GENOMIC DNA]</scope>
    <source>
        <strain evidence="7 8">B25</strain>
    </source>
</reference>
<dbReference type="RefSeq" id="WP_074642366.1">
    <property type="nucleotide sequence ID" value="NZ_FOFU01000003.1"/>
</dbReference>
<keyword evidence="8" id="KW-1185">Reference proteome</keyword>
<evidence type="ECO:0000313" key="8">
    <source>
        <dbReference type="Proteomes" id="UP000182360"/>
    </source>
</evidence>
<feature type="domain" description="Methyl-accepting transducer" evidence="5">
    <location>
        <begin position="328"/>
        <end position="550"/>
    </location>
</feature>
<dbReference type="Pfam" id="PF00672">
    <property type="entry name" value="HAMP"/>
    <property type="match status" value="1"/>
</dbReference>
<keyword evidence="1 3" id="KW-0807">Transducer</keyword>
<keyword evidence="4" id="KW-0472">Membrane</keyword>
<organism evidence="7 8">
    <name type="scientific">Treponema bryantii</name>
    <dbReference type="NCBI Taxonomy" id="163"/>
    <lineage>
        <taxon>Bacteria</taxon>
        <taxon>Pseudomonadati</taxon>
        <taxon>Spirochaetota</taxon>
        <taxon>Spirochaetia</taxon>
        <taxon>Spirochaetales</taxon>
        <taxon>Treponemataceae</taxon>
        <taxon>Treponema</taxon>
    </lineage>
</organism>
<dbReference type="PROSITE" id="PS50111">
    <property type="entry name" value="CHEMOTAXIS_TRANSDUC_2"/>
    <property type="match status" value="1"/>
</dbReference>
<dbReference type="STRING" id="163.SAMN04487775_105149"/>
<dbReference type="EMBL" id="FOFU01000003">
    <property type="protein sequence ID" value="SEQ26547.1"/>
    <property type="molecule type" value="Genomic_DNA"/>
</dbReference>
<evidence type="ECO:0000313" key="7">
    <source>
        <dbReference type="EMBL" id="SEQ26547.1"/>
    </source>
</evidence>
<sequence>MKLNGKFSFIILFTVFQSVILTVFSIVNITQIQNLKNYQIMEIKTESQLASIVDYLEKMDYWDFEIETAYSAFDSKKTSITESFNYLLENPIIDSFPEDFKSSLKQTKLTWQLLNDSFGPVENILRTMEATKPNTSVHTSIKSFGIRETANLYTQDEDILNLLSLTEDAHTQIKKIRLLYVSLMELNTKTLNNIERIVLERETKFVAITIIFAAVTSIILACMIFLVTSKISKRIIKVKDVTSTLAEKDFTANVNPEGSDEMHMLMANISDMVTQINNFFLLVKSTAKKAIDAEAIINESANSTATASTQIDSNIDEMSKKFTEMVEVMNAAIGVIAEMNVHVDTLVKSNNVQTTAIENSNSAVKEVVKTLESMSKMAEERMESAQEMHTYVADGDDKITATNEILGHVAEQLDEVYEVVTIINNVAEQTNLLSMNAAIESAHAGEAGKGFGVVAEEIRSLAEETSENADKISRVVNAIVQAVENANKSSQSAFEAFEKVSAHADQIVSSLQEITGGIGRIDSQMLQIKQRSEETSSAADEMNKYCGDLAGKQQKVSQQVDNMNEVFFQAILSLKKIKEETADIVQKMKNVSSSSDESYRNLSELETVLEEFKTSEVGKTVMEEPVAVEPEADVPVVNEKPVVIEKPAVIEKPVVIEAPAAVEKTEEPEIPEIMEEEIPIMEDEVKEEAPAAPVEKKSGGFEMFSRSNSGSDIFATSSETSEVDEVKEIGERGVVGAENENVKLVYKSPSLDEINAKLNQLAMAGGFGISDDMFKNDDLESTILQK</sequence>
<keyword evidence="4" id="KW-1133">Transmembrane helix</keyword>
<name>A0A1H9ELT6_9SPIR</name>
<dbReference type="SMART" id="SM00283">
    <property type="entry name" value="MA"/>
    <property type="match status" value="1"/>
</dbReference>
<evidence type="ECO:0000256" key="2">
    <source>
        <dbReference type="ARBA" id="ARBA00029447"/>
    </source>
</evidence>
<feature type="transmembrane region" description="Helical" evidence="4">
    <location>
        <begin position="7"/>
        <end position="27"/>
    </location>
</feature>
<dbReference type="Gene3D" id="1.10.287.950">
    <property type="entry name" value="Methyl-accepting chemotaxis protein"/>
    <property type="match status" value="1"/>
</dbReference>
<dbReference type="Proteomes" id="UP000182360">
    <property type="component" value="Unassembled WGS sequence"/>
</dbReference>
<dbReference type="PANTHER" id="PTHR32089:SF112">
    <property type="entry name" value="LYSOZYME-LIKE PROTEIN-RELATED"/>
    <property type="match status" value="1"/>
</dbReference>
<evidence type="ECO:0000259" key="6">
    <source>
        <dbReference type="PROSITE" id="PS50885"/>
    </source>
</evidence>
<dbReference type="GO" id="GO:0016020">
    <property type="term" value="C:membrane"/>
    <property type="evidence" value="ECO:0007669"/>
    <property type="project" value="InterPro"/>
</dbReference>
<dbReference type="SMART" id="SM00304">
    <property type="entry name" value="HAMP"/>
    <property type="match status" value="2"/>
</dbReference>
<feature type="transmembrane region" description="Helical" evidence="4">
    <location>
        <begin position="205"/>
        <end position="227"/>
    </location>
</feature>
<dbReference type="SUPFAM" id="SSF58104">
    <property type="entry name" value="Methyl-accepting chemotaxis protein (MCP) signaling domain"/>
    <property type="match status" value="1"/>
</dbReference>
<protein>
    <submittedName>
        <fullName evidence="7">Methyl-accepting chemotaxis protein</fullName>
    </submittedName>
</protein>
<accession>A0A1H9ELT6</accession>